<feature type="region of interest" description="Disordered" evidence="1">
    <location>
        <begin position="300"/>
        <end position="322"/>
    </location>
</feature>
<dbReference type="Proteomes" id="UP001159363">
    <property type="component" value="Chromosome 3"/>
</dbReference>
<name>A0ABQ9HXW3_9NEOP</name>
<sequence length="478" mass="52846">MKGRGKREIPEKNPPSNGIVRHDSQLQKCGYPRQNPPINVIARYDSHMRKSGVTKPGIELIVMVRGEQGNVLGKKGGKDCRRVTSQHAAPGAWFLRATPLQAGTSKKSAIAYSEKTFQHLPGVISRNKYQCGRTGNRTRVLSNASPVCHHWMDEGWTPRDEKVANRGTTCSSKYQWRDVMRSKVSWCLLSALHTRRTQQEPVTRVEPAGTECTAATHERATRSYLASASLPKTRKKAPDRQALKNENIPHLRLKTIGMTRTGSILKRRAPKVMCDVEMAECVLLHQESARLGGGGVAGRLTWSPPTKANRAQSPRPEVTPGYSEVGIVPDDAAGRRVFLGDLSFPPPLHSYAAPSSPHFTLIGLYFVLISLSCSPVPSECLLVFASCSRLRGVSDRAGWEPLRVPFASCHVRIGCSRGGNTCTRATVACPRHQWRPWSSIESCTHTSHFWWHVIATTAVSLCLLTASTQWRRLIPADS</sequence>
<feature type="compositionally biased region" description="Polar residues" evidence="1">
    <location>
        <begin position="303"/>
        <end position="312"/>
    </location>
</feature>
<organism evidence="2 3">
    <name type="scientific">Dryococelus australis</name>
    <dbReference type="NCBI Taxonomy" id="614101"/>
    <lineage>
        <taxon>Eukaryota</taxon>
        <taxon>Metazoa</taxon>
        <taxon>Ecdysozoa</taxon>
        <taxon>Arthropoda</taxon>
        <taxon>Hexapoda</taxon>
        <taxon>Insecta</taxon>
        <taxon>Pterygota</taxon>
        <taxon>Neoptera</taxon>
        <taxon>Polyneoptera</taxon>
        <taxon>Phasmatodea</taxon>
        <taxon>Verophasmatodea</taxon>
        <taxon>Anareolatae</taxon>
        <taxon>Phasmatidae</taxon>
        <taxon>Eurycanthinae</taxon>
        <taxon>Dryococelus</taxon>
    </lineage>
</organism>
<comment type="caution">
    <text evidence="2">The sequence shown here is derived from an EMBL/GenBank/DDBJ whole genome shotgun (WGS) entry which is preliminary data.</text>
</comment>
<reference evidence="2 3" key="1">
    <citation type="submission" date="2023-02" db="EMBL/GenBank/DDBJ databases">
        <title>LHISI_Scaffold_Assembly.</title>
        <authorList>
            <person name="Stuart O.P."/>
            <person name="Cleave R."/>
            <person name="Magrath M.J.L."/>
            <person name="Mikheyev A.S."/>
        </authorList>
    </citation>
    <scope>NUCLEOTIDE SEQUENCE [LARGE SCALE GENOMIC DNA]</scope>
    <source>
        <strain evidence="2">Daus_M_001</strain>
        <tissue evidence="2">Leg muscle</tissue>
    </source>
</reference>
<gene>
    <name evidence="2" type="ORF">PR048_008433</name>
</gene>
<feature type="region of interest" description="Disordered" evidence="1">
    <location>
        <begin position="1"/>
        <end position="22"/>
    </location>
</feature>
<dbReference type="EMBL" id="JARBHB010000003">
    <property type="protein sequence ID" value="KAJ8888939.1"/>
    <property type="molecule type" value="Genomic_DNA"/>
</dbReference>
<evidence type="ECO:0000313" key="2">
    <source>
        <dbReference type="EMBL" id="KAJ8888939.1"/>
    </source>
</evidence>
<evidence type="ECO:0000256" key="1">
    <source>
        <dbReference type="SAM" id="MobiDB-lite"/>
    </source>
</evidence>
<accession>A0ABQ9HXW3</accession>
<feature type="compositionally biased region" description="Basic and acidic residues" evidence="1">
    <location>
        <begin position="1"/>
        <end position="11"/>
    </location>
</feature>
<protein>
    <submittedName>
        <fullName evidence="2">Uncharacterized protein</fullName>
    </submittedName>
</protein>
<keyword evidence="3" id="KW-1185">Reference proteome</keyword>
<evidence type="ECO:0000313" key="3">
    <source>
        <dbReference type="Proteomes" id="UP001159363"/>
    </source>
</evidence>
<proteinExistence type="predicted"/>